<evidence type="ECO:0000259" key="8">
    <source>
        <dbReference type="Pfam" id="PF00206"/>
    </source>
</evidence>
<dbReference type="InterPro" id="IPR009049">
    <property type="entry name" value="Argininosuccinate_lyase"/>
</dbReference>
<organism evidence="10 11">
    <name type="scientific">Desulfarculus baarsii (strain ATCC 33931 / DSM 2075 / LMG 7858 / VKM B-1802 / 2st14)</name>
    <dbReference type="NCBI Taxonomy" id="644282"/>
    <lineage>
        <taxon>Bacteria</taxon>
        <taxon>Pseudomonadati</taxon>
        <taxon>Thermodesulfobacteriota</taxon>
        <taxon>Desulfarculia</taxon>
        <taxon>Desulfarculales</taxon>
        <taxon>Desulfarculaceae</taxon>
        <taxon>Desulfarculus</taxon>
    </lineage>
</organism>
<dbReference type="KEGG" id="dbr:Deba_1880"/>
<dbReference type="PRINTS" id="PR00149">
    <property type="entry name" value="FUMRATELYASE"/>
</dbReference>
<protein>
    <recommendedName>
        <fullName evidence="3 7">Argininosuccinate lyase</fullName>
        <shortName evidence="7">ASAL</shortName>
        <ecNumber evidence="3 7">4.3.2.1</ecNumber>
    </recommendedName>
    <alternativeName>
        <fullName evidence="7">Arginosuccinase</fullName>
    </alternativeName>
</protein>
<dbReference type="Gene3D" id="1.20.200.10">
    <property type="entry name" value="Fumarase/aspartase (Central domain)"/>
    <property type="match status" value="1"/>
</dbReference>
<dbReference type="PROSITE" id="PS00163">
    <property type="entry name" value="FUMARATE_LYASES"/>
    <property type="match status" value="1"/>
</dbReference>
<evidence type="ECO:0000256" key="6">
    <source>
        <dbReference type="ARBA" id="ARBA00023239"/>
    </source>
</evidence>
<dbReference type="FunFam" id="1.10.40.30:FF:000001">
    <property type="entry name" value="Argininosuccinate lyase"/>
    <property type="match status" value="1"/>
</dbReference>
<dbReference type="Pfam" id="PF00206">
    <property type="entry name" value="Lyase_1"/>
    <property type="match status" value="1"/>
</dbReference>
<dbReference type="FunFam" id="1.20.200.10:FF:000002">
    <property type="entry name" value="Argininosuccinate lyase"/>
    <property type="match status" value="1"/>
</dbReference>
<gene>
    <name evidence="7" type="primary">argH</name>
    <name evidence="10" type="ordered locus">Deba_1880</name>
</gene>
<keyword evidence="6 7" id="KW-0456">Lyase</keyword>
<dbReference type="SUPFAM" id="SSF48557">
    <property type="entry name" value="L-aspartase-like"/>
    <property type="match status" value="1"/>
</dbReference>
<evidence type="ECO:0000256" key="7">
    <source>
        <dbReference type="HAMAP-Rule" id="MF_00006"/>
    </source>
</evidence>
<proteinExistence type="inferred from homology"/>
<dbReference type="STRING" id="644282.Deba_1880"/>
<dbReference type="HOGENOM" id="CLU_027272_2_3_7"/>
<dbReference type="InterPro" id="IPR029419">
    <property type="entry name" value="Arg_succ_lyase_C"/>
</dbReference>
<evidence type="ECO:0000313" key="11">
    <source>
        <dbReference type="Proteomes" id="UP000009047"/>
    </source>
</evidence>
<keyword evidence="5 7" id="KW-0028">Amino-acid biosynthesis</keyword>
<evidence type="ECO:0000313" key="10">
    <source>
        <dbReference type="EMBL" id="ADK85245.1"/>
    </source>
</evidence>
<name>E1QI52_DESB2</name>
<dbReference type="Gene3D" id="1.10.40.30">
    <property type="entry name" value="Fumarase/aspartase (C-terminal domain)"/>
    <property type="match status" value="1"/>
</dbReference>
<keyword evidence="4 7" id="KW-0055">Arginine biosynthesis</keyword>
<comment type="pathway">
    <text evidence="2 7">Amino-acid biosynthesis; L-arginine biosynthesis; L-arginine from L-ornithine and carbamoyl phosphate: step 3/3.</text>
</comment>
<dbReference type="PANTHER" id="PTHR43814:SF1">
    <property type="entry name" value="ARGININOSUCCINATE LYASE"/>
    <property type="match status" value="1"/>
</dbReference>
<evidence type="ECO:0000256" key="4">
    <source>
        <dbReference type="ARBA" id="ARBA00022571"/>
    </source>
</evidence>
<dbReference type="eggNOG" id="COG0165">
    <property type="taxonomic scope" value="Bacteria"/>
</dbReference>
<sequence>MAESKQHKLWGGRFAENTHQMMERINASIDFDKRLYRQDIAGSKAHAAMLARQGVISAADEAAIQAGLDQVLAEIEAGQMAWRQSLEDIHTHVESRLAQIIGAPAGRLHTGRSRNDQVATDLRLWVLEAGRELDQALAEYQRALVALAEKHVDSIMPGYTHLQRAQPVVLAHHLLAYVEMAWRDRGRLADCLGRAAISPLGAAALAGTTFPLDPRSVAEALGFEGVFANSLDAVSDRDFAAEFIFVLGLVQVHLSRLAEELIIWSTSEFGFVTLSDAFSTGSSIMPQKKNPDAAELIRGKTGRVLGDLVGILTVLKGLPLAYNKDMQEDKEPVFDAHDTVMDCLRVMSPMLADLTVRADRLAQAVGGGFLNATELADYLAERGAPFRLAHEATGRAVRLAEAGDRGLEDLTLDELRDCCGGLAVDIDQTVYQALKPERAVDRRTSPGGTARANVERALKEARKRLWPEA</sequence>
<keyword evidence="7" id="KW-0963">Cytoplasm</keyword>
<dbReference type="InterPro" id="IPR022761">
    <property type="entry name" value="Fumarate_lyase_N"/>
</dbReference>
<evidence type="ECO:0000256" key="1">
    <source>
        <dbReference type="ARBA" id="ARBA00000985"/>
    </source>
</evidence>
<accession>E1QI52</accession>
<dbReference type="AlphaFoldDB" id="E1QI52"/>
<comment type="similarity">
    <text evidence="7">Belongs to the lyase 1 family. Argininosuccinate lyase subfamily.</text>
</comment>
<keyword evidence="11" id="KW-1185">Reference proteome</keyword>
<evidence type="ECO:0000256" key="2">
    <source>
        <dbReference type="ARBA" id="ARBA00004941"/>
    </source>
</evidence>
<dbReference type="EMBL" id="CP002085">
    <property type="protein sequence ID" value="ADK85245.1"/>
    <property type="molecule type" value="Genomic_DNA"/>
</dbReference>
<dbReference type="EC" id="4.3.2.1" evidence="3 7"/>
<comment type="catalytic activity">
    <reaction evidence="1 7">
        <text>2-(N(omega)-L-arginino)succinate = fumarate + L-arginine</text>
        <dbReference type="Rhea" id="RHEA:24020"/>
        <dbReference type="ChEBI" id="CHEBI:29806"/>
        <dbReference type="ChEBI" id="CHEBI:32682"/>
        <dbReference type="ChEBI" id="CHEBI:57472"/>
        <dbReference type="EC" id="4.3.2.1"/>
    </reaction>
</comment>
<comment type="subcellular location">
    <subcellularLocation>
        <location evidence="7">Cytoplasm</location>
    </subcellularLocation>
</comment>
<dbReference type="CDD" id="cd01359">
    <property type="entry name" value="Argininosuccinate_lyase"/>
    <property type="match status" value="1"/>
</dbReference>
<dbReference type="GO" id="GO:0004056">
    <property type="term" value="F:argininosuccinate lyase activity"/>
    <property type="evidence" value="ECO:0007669"/>
    <property type="project" value="UniProtKB-UniRule"/>
</dbReference>
<dbReference type="NCBIfam" id="TIGR00838">
    <property type="entry name" value="argH"/>
    <property type="match status" value="1"/>
</dbReference>
<dbReference type="PRINTS" id="PR00145">
    <property type="entry name" value="ARGSUCLYASE"/>
</dbReference>
<feature type="domain" description="Argininosuccinate lyase C-terminal" evidence="9">
    <location>
        <begin position="369"/>
        <end position="441"/>
    </location>
</feature>
<evidence type="ECO:0000259" key="9">
    <source>
        <dbReference type="Pfam" id="PF14698"/>
    </source>
</evidence>
<dbReference type="GO" id="GO:0005829">
    <property type="term" value="C:cytosol"/>
    <property type="evidence" value="ECO:0007669"/>
    <property type="project" value="TreeGrafter"/>
</dbReference>
<dbReference type="GO" id="GO:0042450">
    <property type="term" value="P:L-arginine biosynthetic process via ornithine"/>
    <property type="evidence" value="ECO:0007669"/>
    <property type="project" value="UniProtKB-UniRule"/>
</dbReference>
<dbReference type="HAMAP" id="MF_00006">
    <property type="entry name" value="Arg_succ_lyase"/>
    <property type="match status" value="1"/>
</dbReference>
<evidence type="ECO:0000256" key="3">
    <source>
        <dbReference type="ARBA" id="ARBA00012338"/>
    </source>
</evidence>
<dbReference type="InterPro" id="IPR008948">
    <property type="entry name" value="L-Aspartase-like"/>
</dbReference>
<evidence type="ECO:0000256" key="5">
    <source>
        <dbReference type="ARBA" id="ARBA00022605"/>
    </source>
</evidence>
<dbReference type="Proteomes" id="UP000009047">
    <property type="component" value="Chromosome"/>
</dbReference>
<dbReference type="UniPathway" id="UPA00068">
    <property type="reaction ID" value="UER00114"/>
</dbReference>
<dbReference type="Pfam" id="PF14698">
    <property type="entry name" value="ASL_C2"/>
    <property type="match status" value="1"/>
</dbReference>
<dbReference type="PANTHER" id="PTHR43814">
    <property type="entry name" value="ARGININOSUCCINATE LYASE"/>
    <property type="match status" value="1"/>
</dbReference>
<dbReference type="FunFam" id="1.10.275.10:FF:000002">
    <property type="entry name" value="Argininosuccinate lyase"/>
    <property type="match status" value="1"/>
</dbReference>
<reference evidence="10 11" key="1">
    <citation type="journal article" date="2010" name="Stand. Genomic Sci.">
        <title>Complete genome sequence of Desulfarculus baarsii type strain (2st14).</title>
        <authorList>
            <person name="Sun H."/>
            <person name="Spring S."/>
            <person name="Lapidus A."/>
            <person name="Davenport K."/>
            <person name="Del Rio T.G."/>
            <person name="Tice H."/>
            <person name="Nolan M."/>
            <person name="Copeland A."/>
            <person name="Cheng J.F."/>
            <person name="Lucas S."/>
            <person name="Tapia R."/>
            <person name="Goodwin L."/>
            <person name="Pitluck S."/>
            <person name="Ivanova N."/>
            <person name="Pagani I."/>
            <person name="Mavromatis K."/>
            <person name="Ovchinnikova G."/>
            <person name="Pati A."/>
            <person name="Chen A."/>
            <person name="Palaniappan K."/>
            <person name="Hauser L."/>
            <person name="Chang Y.J."/>
            <person name="Jeffries C.D."/>
            <person name="Detter J.C."/>
            <person name="Han C."/>
            <person name="Rohde M."/>
            <person name="Brambilla E."/>
            <person name="Goker M."/>
            <person name="Woyke T."/>
            <person name="Bristow J."/>
            <person name="Eisen J.A."/>
            <person name="Markowitz V."/>
            <person name="Hugenholtz P."/>
            <person name="Kyrpides N.C."/>
            <person name="Klenk H.P."/>
            <person name="Land M."/>
        </authorList>
    </citation>
    <scope>NUCLEOTIDE SEQUENCE [LARGE SCALE GENOMIC DNA]</scope>
    <source>
        <strain evidence="11">ATCC 33931 / DSM 2075 / LMG 7858 / VKM B-1802 / 2st14</strain>
    </source>
</reference>
<feature type="domain" description="Fumarate lyase N-terminal" evidence="8">
    <location>
        <begin position="12"/>
        <end position="306"/>
    </location>
</feature>
<dbReference type="Gene3D" id="1.10.275.10">
    <property type="entry name" value="Fumarase/aspartase (N-terminal domain)"/>
    <property type="match status" value="1"/>
</dbReference>
<dbReference type="InterPro" id="IPR000362">
    <property type="entry name" value="Fumarate_lyase_fam"/>
</dbReference>
<dbReference type="InterPro" id="IPR024083">
    <property type="entry name" value="Fumarase/histidase_N"/>
</dbReference>
<dbReference type="InterPro" id="IPR020557">
    <property type="entry name" value="Fumarate_lyase_CS"/>
</dbReference>
<dbReference type="RefSeq" id="WP_013258686.1">
    <property type="nucleotide sequence ID" value="NC_014365.1"/>
</dbReference>